<evidence type="ECO:0000256" key="1">
    <source>
        <dbReference type="SAM" id="MobiDB-lite"/>
    </source>
</evidence>
<organism evidence="2 3">
    <name type="scientific">Dryococelus australis</name>
    <dbReference type="NCBI Taxonomy" id="614101"/>
    <lineage>
        <taxon>Eukaryota</taxon>
        <taxon>Metazoa</taxon>
        <taxon>Ecdysozoa</taxon>
        <taxon>Arthropoda</taxon>
        <taxon>Hexapoda</taxon>
        <taxon>Insecta</taxon>
        <taxon>Pterygota</taxon>
        <taxon>Neoptera</taxon>
        <taxon>Polyneoptera</taxon>
        <taxon>Phasmatodea</taxon>
        <taxon>Verophasmatodea</taxon>
        <taxon>Anareolatae</taxon>
        <taxon>Phasmatidae</taxon>
        <taxon>Eurycanthinae</taxon>
        <taxon>Dryococelus</taxon>
    </lineage>
</organism>
<sequence length="388" mass="44447">MVQLPRKKMKEGDACSQDSIATNQEHVFEISAGSNCSDQQKTSSASYTEAANHIRSNPPIENYDLDRRDGVGTNEDDISISAESGSDENRHYGASSPDEDAPHIKKKKTNRKRKSGQLMPQKRVCSQVNHLGQLIAVNGMQPGKSPRAVDCSKCRWKCTNNFDENARKKLSPKHWQLDYCRQKELLFIMFRVYHLKLKEYEQARKRKKSSRVYSFVKENVKCHICKYFLKTLCISHGPVENALSEANERGAFTGNDQHGRHESQKKTKPEVIETVKLHIESFPKMESHYFRKSTKQEYLDSEEMKRTVPKIINSVGTLTKRLRATFGLQSVLQIPVSCDSQMYYSRKIYIYNLTVYEAAHPHQAYCFTCPSSMAKGEVVKLVLRCFNG</sequence>
<keyword evidence="3" id="KW-1185">Reference proteome</keyword>
<reference evidence="2 3" key="1">
    <citation type="submission" date="2023-02" db="EMBL/GenBank/DDBJ databases">
        <title>LHISI_Scaffold_Assembly.</title>
        <authorList>
            <person name="Stuart O.P."/>
            <person name="Cleave R."/>
            <person name="Magrath M.J.L."/>
            <person name="Mikheyev A.S."/>
        </authorList>
    </citation>
    <scope>NUCLEOTIDE SEQUENCE [LARGE SCALE GENOMIC DNA]</scope>
    <source>
        <strain evidence="2">Daus_M_001</strain>
        <tissue evidence="2">Leg muscle</tissue>
    </source>
</reference>
<feature type="compositionally biased region" description="Polar residues" evidence="1">
    <location>
        <begin position="32"/>
        <end position="49"/>
    </location>
</feature>
<accession>A0ABQ9G9G0</accession>
<dbReference type="Proteomes" id="UP001159363">
    <property type="component" value="Chromosome 14"/>
</dbReference>
<evidence type="ECO:0000313" key="3">
    <source>
        <dbReference type="Proteomes" id="UP001159363"/>
    </source>
</evidence>
<dbReference type="PANTHER" id="PTHR10773:SF19">
    <property type="match status" value="1"/>
</dbReference>
<name>A0ABQ9G9G0_9NEOP</name>
<comment type="caution">
    <text evidence="2">The sequence shown here is derived from an EMBL/GenBank/DDBJ whole genome shotgun (WGS) entry which is preliminary data.</text>
</comment>
<proteinExistence type="predicted"/>
<feature type="region of interest" description="Disordered" evidence="1">
    <location>
        <begin position="32"/>
        <end position="120"/>
    </location>
</feature>
<dbReference type="EMBL" id="JARBHB010000015">
    <property type="protein sequence ID" value="KAJ8868166.1"/>
    <property type="molecule type" value="Genomic_DNA"/>
</dbReference>
<protein>
    <submittedName>
        <fullName evidence="2">Uncharacterized protein</fullName>
    </submittedName>
</protein>
<feature type="compositionally biased region" description="Basic residues" evidence="1">
    <location>
        <begin position="104"/>
        <end position="115"/>
    </location>
</feature>
<evidence type="ECO:0000313" key="2">
    <source>
        <dbReference type="EMBL" id="KAJ8868166.1"/>
    </source>
</evidence>
<dbReference type="PANTHER" id="PTHR10773">
    <property type="entry name" value="DNA-DIRECTED RNA POLYMERASES I, II, AND III SUBUNIT RPABC2"/>
    <property type="match status" value="1"/>
</dbReference>
<gene>
    <name evidence="2" type="ORF">PR048_031975</name>
</gene>